<evidence type="ECO:0000313" key="4">
    <source>
        <dbReference type="Proteomes" id="UP001562357"/>
    </source>
</evidence>
<dbReference type="PANTHER" id="PTHR40627:SF4">
    <property type="entry name" value="PRENYLTRANSFERASE ASQH1-RELATED"/>
    <property type="match status" value="1"/>
</dbReference>
<dbReference type="NCBIfam" id="TIGR03429">
    <property type="entry name" value="arom_pren_DMATS"/>
    <property type="match status" value="1"/>
</dbReference>
<evidence type="ECO:0000256" key="2">
    <source>
        <dbReference type="ARBA" id="ARBA00022679"/>
    </source>
</evidence>
<organism evidence="3 4">
    <name type="scientific">Epichloe bromicola</name>
    <dbReference type="NCBI Taxonomy" id="79588"/>
    <lineage>
        <taxon>Eukaryota</taxon>
        <taxon>Fungi</taxon>
        <taxon>Dikarya</taxon>
        <taxon>Ascomycota</taxon>
        <taxon>Pezizomycotina</taxon>
        <taxon>Sordariomycetes</taxon>
        <taxon>Hypocreomycetidae</taxon>
        <taxon>Hypocreales</taxon>
        <taxon>Clavicipitaceae</taxon>
        <taxon>Epichloe</taxon>
    </lineage>
</organism>
<dbReference type="CDD" id="cd13929">
    <property type="entry name" value="PT-DMATS_CymD"/>
    <property type="match status" value="1"/>
</dbReference>
<dbReference type="SFLD" id="SFLDS00036">
    <property type="entry name" value="Aromatic_Prenyltransferase"/>
    <property type="match status" value="1"/>
</dbReference>
<name>A0ABQ0CJ09_9HYPO</name>
<gene>
    <name evidence="3" type="primary">g1664</name>
    <name evidence="3" type="ORF">EsDP_00001664</name>
</gene>
<evidence type="ECO:0000256" key="1">
    <source>
        <dbReference type="ARBA" id="ARBA00010209"/>
    </source>
</evidence>
<comment type="caution">
    <text evidence="3">The sequence shown here is derived from an EMBL/GenBank/DDBJ whole genome shotgun (WGS) entry which is preliminary data.</text>
</comment>
<sequence length="455" mass="51473">MMEGETEQKSKPPKAWAAISQWLPSRSSDDDHWWKVTGTQLATLMDAAGYSQERQFEALLFHHQWTIPYMGKAPTPDGAPRWPSILGVEGMPLEYSWKWNSPTGQPEVRYTLEGIGRFSGTDMDPLNHDASREYLYRLHASVPSVDVTWFNHFLATLYDHDRSQYALEAARGARYSTTIMFAAEFAPKGLGMKTYFIPRKLGQTRAGHIPMSVWEESLAQLDPDNEARKATYEFLDTPEGKLLSPFLLSFDNVTPAQSRLKFYFRTPHTSFKSLREILTLGGRISYPEDKMQQLRGLIIAATGIDADFPEDEDVPLTPFYNRAAEHAFAEVPALLSGYIYYFDMAPGAKLPEVKFYVPVRHYGMDDWSLARGVTGWMESQGRGQFVQGYLSMLRSLSPKRPLDQGKGIQAYLSCMIKKNGELDVTSYVAPEAFATTQNSPSKIVVPTRGTRRRDS</sequence>
<reference evidence="4" key="1">
    <citation type="submission" date="2024-06" db="EMBL/GenBank/DDBJ databases">
        <title>Draft Genome Sequences of Epichloe bromicola Strains Isolated from Elymus ciliaris.</title>
        <authorList>
            <consortium name="Epichloe bromicola genome sequencing consortium"/>
            <person name="Miura A."/>
            <person name="Imano S."/>
            <person name="Ashida A."/>
            <person name="Sato I."/>
            <person name="Chiba S."/>
            <person name="Tanaka A."/>
            <person name="Camagna M."/>
            <person name="Takemoto D."/>
        </authorList>
    </citation>
    <scope>NUCLEOTIDE SEQUENCE [LARGE SCALE GENOMIC DNA]</scope>
    <source>
        <strain evidence="4">DP</strain>
    </source>
</reference>
<dbReference type="PIRSF" id="PIRSF000509">
    <property type="entry name" value="Trp_DMAT"/>
    <property type="match status" value="1"/>
</dbReference>
<dbReference type="PANTHER" id="PTHR40627">
    <property type="entry name" value="INDOLE PRENYLTRANSFERASE TDIB-RELATED"/>
    <property type="match status" value="1"/>
</dbReference>
<keyword evidence="4" id="KW-1185">Reference proteome</keyword>
<proteinExistence type="inferred from homology"/>
<dbReference type="InterPro" id="IPR033964">
    <property type="entry name" value="ABBA"/>
</dbReference>
<dbReference type="EMBL" id="BAAFGZ010000038">
    <property type="protein sequence ID" value="GAB0133252.1"/>
    <property type="molecule type" value="Genomic_DNA"/>
</dbReference>
<protein>
    <submittedName>
        <fullName evidence="3">Aromatic prenyltransferase (DMATS family)</fullName>
    </submittedName>
</protein>
<comment type="similarity">
    <text evidence="1">Belongs to the tryptophan dimethylallyltransferase family.</text>
</comment>
<keyword evidence="2" id="KW-0808">Transferase</keyword>
<evidence type="ECO:0000313" key="3">
    <source>
        <dbReference type="EMBL" id="GAB0133252.1"/>
    </source>
</evidence>
<dbReference type="InterPro" id="IPR012148">
    <property type="entry name" value="ABBA_DMATS-like"/>
</dbReference>
<dbReference type="Pfam" id="PF11991">
    <property type="entry name" value="Trp_DMAT"/>
    <property type="match status" value="1"/>
</dbReference>
<accession>A0ABQ0CJ09</accession>
<dbReference type="InterPro" id="IPR017795">
    <property type="entry name" value="ABBA_NscD-like"/>
</dbReference>
<dbReference type="Proteomes" id="UP001562357">
    <property type="component" value="Unassembled WGS sequence"/>
</dbReference>
<dbReference type="SFLD" id="SFLDG01162">
    <property type="entry name" value="I"/>
    <property type="match status" value="1"/>
</dbReference>